<reference evidence="2 3" key="1">
    <citation type="submission" date="2018-12" db="EMBL/GenBank/DDBJ databases">
        <title>Persistence of Moraxella catarrhalis in Chronic Obstructive Pulmonary Disease and Regulation of the Hag/MID Adhesin.</title>
        <authorList>
            <person name="Murphy T."/>
            <person name="Zhao X."/>
            <person name="Vyas G."/>
            <person name="Aluvathingal J."/>
            <person name="Nadendla S."/>
            <person name="Tallon L."/>
            <person name="Tettelin H."/>
        </authorList>
    </citation>
    <scope>NUCLEOTIDE SEQUENCE [LARGE SCALE GENOMIC DNA]</scope>
    <source>
        <strain evidence="2 3">46P58B1</strain>
    </source>
</reference>
<dbReference type="InterPro" id="IPR013766">
    <property type="entry name" value="Thioredoxin_domain"/>
</dbReference>
<evidence type="ECO:0000313" key="2">
    <source>
        <dbReference type="EMBL" id="AZQ93120.1"/>
    </source>
</evidence>
<dbReference type="PANTHER" id="PTHR42852">
    <property type="entry name" value="THIOL:DISULFIDE INTERCHANGE PROTEIN DSBE"/>
    <property type="match status" value="1"/>
</dbReference>
<name>A0A3S9QEL0_MORCA</name>
<evidence type="ECO:0000313" key="3">
    <source>
        <dbReference type="Proteomes" id="UP000280228"/>
    </source>
</evidence>
<accession>A0A3S9QEL0</accession>
<dbReference type="InterPro" id="IPR050553">
    <property type="entry name" value="Thioredoxin_ResA/DsbE_sf"/>
</dbReference>
<dbReference type="AlphaFoldDB" id="A0A3S9QEL0"/>
<dbReference type="PROSITE" id="PS51352">
    <property type="entry name" value="THIOREDOXIN_2"/>
    <property type="match status" value="1"/>
</dbReference>
<dbReference type="InterPro" id="IPR036249">
    <property type="entry name" value="Thioredoxin-like_sf"/>
</dbReference>
<organism evidence="2 3">
    <name type="scientific">Moraxella catarrhalis</name>
    <name type="common">Branhamella catarrhalis</name>
    <dbReference type="NCBI Taxonomy" id="480"/>
    <lineage>
        <taxon>Bacteria</taxon>
        <taxon>Pseudomonadati</taxon>
        <taxon>Pseudomonadota</taxon>
        <taxon>Gammaproteobacteria</taxon>
        <taxon>Moraxellales</taxon>
        <taxon>Moraxellaceae</taxon>
        <taxon>Moraxella</taxon>
    </lineage>
</organism>
<feature type="domain" description="Thioredoxin" evidence="1">
    <location>
        <begin position="7"/>
        <end position="138"/>
    </location>
</feature>
<dbReference type="InterPro" id="IPR000866">
    <property type="entry name" value="AhpC/TSA"/>
</dbReference>
<dbReference type="PANTHER" id="PTHR42852:SF17">
    <property type="entry name" value="THIOREDOXIN-LIKE PROTEIN HI_1115"/>
    <property type="match status" value="1"/>
</dbReference>
<sequence>MINWLRQPIMPVKPNLQLKDYQGTPIDIAAISQESPVLVYFWGSWCHVCTITSPKVNQLHQDGYSVVSIAVKSGDNAQLGQYLQRHQYHFKTINDTDGQIFANWQGQVTPSFVILYQGKMTQGMAGISPLWMLKLRLVLHHYLPI</sequence>
<dbReference type="EMBL" id="CP034662">
    <property type="protein sequence ID" value="AZQ93120.1"/>
    <property type="molecule type" value="Genomic_DNA"/>
</dbReference>
<dbReference type="Proteomes" id="UP000280228">
    <property type="component" value="Chromosome"/>
</dbReference>
<dbReference type="Pfam" id="PF00578">
    <property type="entry name" value="AhpC-TSA"/>
    <property type="match status" value="1"/>
</dbReference>
<evidence type="ECO:0000259" key="1">
    <source>
        <dbReference type="PROSITE" id="PS51352"/>
    </source>
</evidence>
<dbReference type="GO" id="GO:0016209">
    <property type="term" value="F:antioxidant activity"/>
    <property type="evidence" value="ECO:0007669"/>
    <property type="project" value="InterPro"/>
</dbReference>
<proteinExistence type="predicted"/>
<dbReference type="Gene3D" id="3.40.30.10">
    <property type="entry name" value="Glutaredoxin"/>
    <property type="match status" value="1"/>
</dbReference>
<dbReference type="CDD" id="cd03011">
    <property type="entry name" value="TlpA_like_ScsD_MtbDsbE"/>
    <property type="match status" value="1"/>
</dbReference>
<dbReference type="SUPFAM" id="SSF52833">
    <property type="entry name" value="Thioredoxin-like"/>
    <property type="match status" value="1"/>
</dbReference>
<protein>
    <submittedName>
        <fullName evidence="2">AhpC/TSA family protein</fullName>
    </submittedName>
</protein>
<gene>
    <name evidence="2" type="ORF">EJK53_0534</name>
</gene>
<dbReference type="GO" id="GO:0016491">
    <property type="term" value="F:oxidoreductase activity"/>
    <property type="evidence" value="ECO:0007669"/>
    <property type="project" value="InterPro"/>
</dbReference>